<organism evidence="1">
    <name type="scientific">Collimonas fungivorans</name>
    <dbReference type="NCBI Taxonomy" id="158899"/>
    <lineage>
        <taxon>Bacteria</taxon>
        <taxon>Pseudomonadati</taxon>
        <taxon>Pseudomonadota</taxon>
        <taxon>Betaproteobacteria</taxon>
        <taxon>Burkholderiales</taxon>
        <taxon>Oxalobacteraceae</taxon>
        <taxon>Collimonas</taxon>
    </lineage>
</organism>
<evidence type="ECO:0000313" key="1">
    <source>
        <dbReference type="EMBL" id="AMO93987.1"/>
    </source>
</evidence>
<dbReference type="Proteomes" id="UP000072421">
    <property type="component" value="Chromosome"/>
</dbReference>
<proteinExistence type="predicted"/>
<name>A0A127P896_9BURK</name>
<dbReference type="AlphaFoldDB" id="A0A127P896"/>
<reference evidence="1 2" key="1">
    <citation type="submission" date="2015-11" db="EMBL/GenBank/DDBJ databases">
        <title>Exploring the genomic traits of fungus-feeding bacterial genus Collimonas.</title>
        <authorList>
            <person name="Song C."/>
            <person name="Schmidt R."/>
            <person name="de Jager V."/>
            <person name="Krzyzanowska D."/>
            <person name="Jongedijk E."/>
            <person name="Cankar K."/>
            <person name="Beekwilder J."/>
            <person name="van Veen A."/>
            <person name="de Boer W."/>
            <person name="van Veen J.A."/>
            <person name="Garbeva P."/>
        </authorList>
    </citation>
    <scope>NUCLEOTIDE SEQUENCE [LARGE SCALE GENOMIC DNA]</scope>
    <source>
        <strain evidence="1 2">Ter6</strain>
    </source>
</reference>
<gene>
    <name evidence="1" type="ORF">CFter6_1275</name>
</gene>
<evidence type="ECO:0000313" key="2">
    <source>
        <dbReference type="Proteomes" id="UP000072421"/>
    </source>
</evidence>
<protein>
    <submittedName>
        <fullName evidence="1">Uncharacterized protein</fullName>
    </submittedName>
</protein>
<accession>A0A127P896</accession>
<dbReference type="EMBL" id="CP013232">
    <property type="protein sequence ID" value="AMO93987.1"/>
    <property type="molecule type" value="Genomic_DNA"/>
</dbReference>
<sequence>MLKWSNNHADPIHHLYRCDHSFIHSILTNVFADNVRSCY</sequence>